<dbReference type="InterPro" id="IPR008920">
    <property type="entry name" value="TF_FadR/GntR_C"/>
</dbReference>
<sequence length="228" mass="26000">MKTPTELDRYRQVAPQLYELLRNKIVSLELPPGTPLSRVELSAQFRVSQTPVREALLRLAEERLIDVFPQSATRVSLIDTHIAEEAHFLRRAIELEIVRDLALHNTAELLADLKALLDRQVLLRDSQDLSGFAETDQAFHRYMYEATGKEALWKLVRSRSGHIDRLRRLHLPAAGKINRIVSDHSQIFEAIKRGDAAGAQQHLRTHLSGTLEYMGQIRADHPQFFTAA</sequence>
<proteinExistence type="predicted"/>
<dbReference type="SUPFAM" id="SSF46785">
    <property type="entry name" value="Winged helix' DNA-binding domain"/>
    <property type="match status" value="1"/>
</dbReference>
<dbReference type="SMART" id="SM00345">
    <property type="entry name" value="HTH_GNTR"/>
    <property type="match status" value="1"/>
</dbReference>
<dbReference type="GO" id="GO:0003700">
    <property type="term" value="F:DNA-binding transcription factor activity"/>
    <property type="evidence" value="ECO:0007669"/>
    <property type="project" value="InterPro"/>
</dbReference>
<dbReference type="InterPro" id="IPR036390">
    <property type="entry name" value="WH_DNA-bd_sf"/>
</dbReference>
<keyword evidence="2" id="KW-0238">DNA-binding</keyword>
<dbReference type="SMART" id="SM00895">
    <property type="entry name" value="FCD"/>
    <property type="match status" value="1"/>
</dbReference>
<dbReference type="PROSITE" id="PS50949">
    <property type="entry name" value="HTH_GNTR"/>
    <property type="match status" value="1"/>
</dbReference>
<dbReference type="PANTHER" id="PTHR43537:SF45">
    <property type="entry name" value="GNTR FAMILY REGULATORY PROTEIN"/>
    <property type="match status" value="1"/>
</dbReference>
<dbReference type="GO" id="GO:0003677">
    <property type="term" value="F:DNA binding"/>
    <property type="evidence" value="ECO:0007669"/>
    <property type="project" value="UniProtKB-KW"/>
</dbReference>
<name>A0A4R3LYH0_9BURK</name>
<dbReference type="AlphaFoldDB" id="A0A4R3LYH0"/>
<dbReference type="InterPro" id="IPR011711">
    <property type="entry name" value="GntR_C"/>
</dbReference>
<evidence type="ECO:0000259" key="4">
    <source>
        <dbReference type="PROSITE" id="PS50949"/>
    </source>
</evidence>
<evidence type="ECO:0000256" key="1">
    <source>
        <dbReference type="ARBA" id="ARBA00023015"/>
    </source>
</evidence>
<dbReference type="Pfam" id="PF00392">
    <property type="entry name" value="GntR"/>
    <property type="match status" value="1"/>
</dbReference>
<dbReference type="Pfam" id="PF07729">
    <property type="entry name" value="FCD"/>
    <property type="match status" value="1"/>
</dbReference>
<dbReference type="Gene3D" id="1.10.10.10">
    <property type="entry name" value="Winged helix-like DNA-binding domain superfamily/Winged helix DNA-binding domain"/>
    <property type="match status" value="1"/>
</dbReference>
<comment type="caution">
    <text evidence="5">The sequence shown here is derived from an EMBL/GenBank/DDBJ whole genome shotgun (WGS) entry which is preliminary data.</text>
</comment>
<gene>
    <name evidence="5" type="ORF">EDC26_10939</name>
</gene>
<organism evidence="5 6">
    <name type="scientific">Paralcaligenes ureilyticus</name>
    <dbReference type="NCBI Taxonomy" id="627131"/>
    <lineage>
        <taxon>Bacteria</taxon>
        <taxon>Pseudomonadati</taxon>
        <taxon>Pseudomonadota</taxon>
        <taxon>Betaproteobacteria</taxon>
        <taxon>Burkholderiales</taxon>
        <taxon>Alcaligenaceae</taxon>
        <taxon>Paralcaligenes</taxon>
    </lineage>
</organism>
<keyword evidence="6" id="KW-1185">Reference proteome</keyword>
<dbReference type="PANTHER" id="PTHR43537">
    <property type="entry name" value="TRANSCRIPTIONAL REGULATOR, GNTR FAMILY"/>
    <property type="match status" value="1"/>
</dbReference>
<protein>
    <submittedName>
        <fullName evidence="5">GntR family transcriptional regulator</fullName>
    </submittedName>
</protein>
<dbReference type="InterPro" id="IPR036388">
    <property type="entry name" value="WH-like_DNA-bd_sf"/>
</dbReference>
<evidence type="ECO:0000256" key="3">
    <source>
        <dbReference type="ARBA" id="ARBA00023163"/>
    </source>
</evidence>
<dbReference type="SUPFAM" id="SSF48008">
    <property type="entry name" value="GntR ligand-binding domain-like"/>
    <property type="match status" value="1"/>
</dbReference>
<dbReference type="OrthoDB" id="8680240at2"/>
<evidence type="ECO:0000256" key="2">
    <source>
        <dbReference type="ARBA" id="ARBA00023125"/>
    </source>
</evidence>
<dbReference type="InterPro" id="IPR000524">
    <property type="entry name" value="Tscrpt_reg_HTH_GntR"/>
</dbReference>
<keyword evidence="3" id="KW-0804">Transcription</keyword>
<dbReference type="Proteomes" id="UP000295525">
    <property type="component" value="Unassembled WGS sequence"/>
</dbReference>
<evidence type="ECO:0000313" key="5">
    <source>
        <dbReference type="EMBL" id="TCT05751.1"/>
    </source>
</evidence>
<reference evidence="5 6" key="1">
    <citation type="submission" date="2019-03" db="EMBL/GenBank/DDBJ databases">
        <title>Genomic Encyclopedia of Type Strains, Phase IV (KMG-IV): sequencing the most valuable type-strain genomes for metagenomic binning, comparative biology and taxonomic classification.</title>
        <authorList>
            <person name="Goeker M."/>
        </authorList>
    </citation>
    <scope>NUCLEOTIDE SEQUENCE [LARGE SCALE GENOMIC DNA]</scope>
    <source>
        <strain evidence="5 6">DSM 24591</strain>
    </source>
</reference>
<dbReference type="CDD" id="cd07377">
    <property type="entry name" value="WHTH_GntR"/>
    <property type="match status" value="1"/>
</dbReference>
<keyword evidence="1" id="KW-0805">Transcription regulation</keyword>
<dbReference type="Gene3D" id="1.20.120.530">
    <property type="entry name" value="GntR ligand-binding domain-like"/>
    <property type="match status" value="1"/>
</dbReference>
<dbReference type="EMBL" id="SMAJ01000009">
    <property type="protein sequence ID" value="TCT05751.1"/>
    <property type="molecule type" value="Genomic_DNA"/>
</dbReference>
<evidence type="ECO:0000313" key="6">
    <source>
        <dbReference type="Proteomes" id="UP000295525"/>
    </source>
</evidence>
<accession>A0A4R3LYH0</accession>
<dbReference type="RefSeq" id="WP_132583108.1">
    <property type="nucleotide sequence ID" value="NZ_SMAJ01000009.1"/>
</dbReference>
<feature type="domain" description="HTH gntR-type" evidence="4">
    <location>
        <begin position="11"/>
        <end position="78"/>
    </location>
</feature>